<dbReference type="RefSeq" id="WP_222429163.1">
    <property type="nucleotide sequence ID" value="NZ_VIWO01000008.1"/>
</dbReference>
<keyword evidence="5 9" id="KW-0798">TonB box</keyword>
<evidence type="ECO:0000256" key="5">
    <source>
        <dbReference type="ARBA" id="ARBA00023077"/>
    </source>
</evidence>
<comment type="similarity">
    <text evidence="8 9">Belongs to the TonB-dependent receptor family.</text>
</comment>
<evidence type="ECO:0000256" key="1">
    <source>
        <dbReference type="ARBA" id="ARBA00004571"/>
    </source>
</evidence>
<dbReference type="InterPro" id="IPR023996">
    <property type="entry name" value="TonB-dep_OMP_SusC/RagA"/>
</dbReference>
<feature type="domain" description="TonB-dependent receptor plug" evidence="12">
    <location>
        <begin position="120"/>
        <end position="252"/>
    </location>
</feature>
<dbReference type="NCBIfam" id="TIGR04057">
    <property type="entry name" value="SusC_RagA_signa"/>
    <property type="match status" value="1"/>
</dbReference>
<keyword evidence="7 8" id="KW-0998">Cell outer membrane</keyword>
<keyword evidence="6 8" id="KW-0472">Membrane</keyword>
<evidence type="ECO:0000259" key="12">
    <source>
        <dbReference type="Pfam" id="PF07715"/>
    </source>
</evidence>
<keyword evidence="2 8" id="KW-0813">Transport</keyword>
<dbReference type="InterPro" id="IPR012910">
    <property type="entry name" value="Plug_dom"/>
</dbReference>
<evidence type="ECO:0000256" key="7">
    <source>
        <dbReference type="ARBA" id="ARBA00023237"/>
    </source>
</evidence>
<evidence type="ECO:0000256" key="3">
    <source>
        <dbReference type="ARBA" id="ARBA00022452"/>
    </source>
</evidence>
<dbReference type="PROSITE" id="PS52016">
    <property type="entry name" value="TONB_DEPENDENT_REC_3"/>
    <property type="match status" value="1"/>
</dbReference>
<keyword evidence="14" id="KW-1185">Reference proteome</keyword>
<accession>A0A561PC39</accession>
<proteinExistence type="inferred from homology"/>
<comment type="caution">
    <text evidence="13">The sequence shown here is derived from an EMBL/GenBank/DDBJ whole genome shotgun (WGS) entry which is preliminary data.</text>
</comment>
<dbReference type="InterPro" id="IPR039426">
    <property type="entry name" value="TonB-dep_rcpt-like"/>
</dbReference>
<evidence type="ECO:0000313" key="14">
    <source>
        <dbReference type="Proteomes" id="UP000320811"/>
    </source>
</evidence>
<dbReference type="InterPro" id="IPR037066">
    <property type="entry name" value="Plug_dom_sf"/>
</dbReference>
<evidence type="ECO:0000256" key="9">
    <source>
        <dbReference type="RuleBase" id="RU003357"/>
    </source>
</evidence>
<keyword evidence="10" id="KW-0732">Signal</keyword>
<dbReference type="Pfam" id="PF00593">
    <property type="entry name" value="TonB_dep_Rec_b-barrel"/>
    <property type="match status" value="1"/>
</dbReference>
<gene>
    <name evidence="13" type="ORF">FHW36_10850</name>
</gene>
<evidence type="ECO:0000259" key="11">
    <source>
        <dbReference type="Pfam" id="PF00593"/>
    </source>
</evidence>
<dbReference type="InterPro" id="IPR036942">
    <property type="entry name" value="Beta-barrel_TonB_sf"/>
</dbReference>
<dbReference type="Gene3D" id="2.40.170.20">
    <property type="entry name" value="TonB-dependent receptor, beta-barrel domain"/>
    <property type="match status" value="1"/>
</dbReference>
<name>A0A561PC39_9BACT</name>
<keyword evidence="4 8" id="KW-0812">Transmembrane</keyword>
<reference evidence="13 14" key="1">
    <citation type="submission" date="2019-06" db="EMBL/GenBank/DDBJ databases">
        <title>Sorghum-associated microbial communities from plants grown in Nebraska, USA.</title>
        <authorList>
            <person name="Schachtman D."/>
        </authorList>
    </citation>
    <scope>NUCLEOTIDE SEQUENCE [LARGE SCALE GENOMIC DNA]</scope>
    <source>
        <strain evidence="13 14">1209</strain>
    </source>
</reference>
<comment type="subcellular location">
    <subcellularLocation>
        <location evidence="1 8">Cell outer membrane</location>
        <topology evidence="1 8">Multi-pass membrane protein</topology>
    </subcellularLocation>
</comment>
<dbReference type="InterPro" id="IPR023997">
    <property type="entry name" value="TonB-dep_OMP_SusC/RagA_CS"/>
</dbReference>
<dbReference type="Proteomes" id="UP000320811">
    <property type="component" value="Unassembled WGS sequence"/>
</dbReference>
<sequence>MKFIYTRLIVACCLLMFWQTLAAQNKVAIKGVVREATTNERMVGVSILGGTPLKPVGVTGSSGEFSVLVDPGMPLVFRFLGYSDFKIKPGSRREIAVQMSVNENKLNEAVIVGYQKKTRESVTGAAVIVSGKDLQDIPVSNVEQLLQGKVAGLNVQNNTGAPGARGSVMLRGLSTINVTGKGDDAFLTPTSPLYIVDGVPIQANTNFDYGFQTAGPGVSPLSLIPPEDIESIEVLKDAQATSLYGSRGAYGVIIINTHRGNSPIPVVRYTGNFFLNTVPKLRPTMGGKSERDFRLAEIFNYGTLGDIYNIAYTPLLADSLNPYYNNSTDWQGVFYRNTFNQTHNVGISGGDPTFNYKVNLGYYNESGVIRNTGFSRYSLNTNMEYKPTKKLRVFAALSSSLGLRNKGSGSGLLQKGVATDGKSSSLLPPPSYFLSTNSALSSLNTKNDNKSGNYHINLDVNYELYKGLSLSSSLGYDYGTNTEDNFTPAAANNDFSEAYGYNDRSFTLFNRNALSYYKSVHATHNFFLSFSNEIYSSASQQAVIRQKKTPNDQFQGPLGADGLTSRGGLLGYNKNHVASFAGIFSYDFKKKYIFDFSYRMDGSSSSGVSNRYSANPAMGLRWNFNKEKFAKDLSWLTFGSLRFSWGRNIVPNGDIFSSSGQYDLRQTYNNTPRIGINFGTLPNPSLKPTTTSQYDIGVEVGFFDSRIELIFDTYYKQVDYLTRGKPLPDIAGFDQVITNEVGMVNYGYELSLTFRPLPKNSAFQWTFSINGALNKDVLTRLPGNERQFLTADNIYLRVGRNTFSNYLYQNQGVYATNDDVPLDPATGIYLHTADGVPFHAGDAKFRDLDGNYVISDNDRVIMGNSMPLITGGFSSYFKYKNVSLNINGSFTLIRDIINSALVERMQFLQDPFNGKAITVLPPDITYWQKNGDNAGFANVYDWKRAPLTQPYRSNQSLFQETGSYYKLNTASLSYTFDRGLTKHIGLSSVRVYGSVNNLFSWSKYRGPNPENVTDLGRDRSDGYPVPHTYNLGLNVDF</sequence>
<evidence type="ECO:0000256" key="2">
    <source>
        <dbReference type="ARBA" id="ARBA00022448"/>
    </source>
</evidence>
<feature type="chain" id="PRO_5021898669" evidence="10">
    <location>
        <begin position="23"/>
        <end position="1037"/>
    </location>
</feature>
<dbReference type="Gene3D" id="2.170.130.10">
    <property type="entry name" value="TonB-dependent receptor, plug domain"/>
    <property type="match status" value="1"/>
</dbReference>
<organism evidence="13 14">
    <name type="scientific">Chitinophaga polysaccharea</name>
    <dbReference type="NCBI Taxonomy" id="1293035"/>
    <lineage>
        <taxon>Bacteria</taxon>
        <taxon>Pseudomonadati</taxon>
        <taxon>Bacteroidota</taxon>
        <taxon>Chitinophagia</taxon>
        <taxon>Chitinophagales</taxon>
        <taxon>Chitinophagaceae</taxon>
        <taxon>Chitinophaga</taxon>
    </lineage>
</organism>
<dbReference type="EMBL" id="VIWO01000008">
    <property type="protein sequence ID" value="TWF35694.1"/>
    <property type="molecule type" value="Genomic_DNA"/>
</dbReference>
<dbReference type="NCBIfam" id="TIGR04056">
    <property type="entry name" value="OMP_RagA_SusC"/>
    <property type="match status" value="1"/>
</dbReference>
<dbReference type="AlphaFoldDB" id="A0A561PC39"/>
<dbReference type="GO" id="GO:0009279">
    <property type="term" value="C:cell outer membrane"/>
    <property type="evidence" value="ECO:0007669"/>
    <property type="project" value="UniProtKB-SubCell"/>
</dbReference>
<evidence type="ECO:0000313" key="13">
    <source>
        <dbReference type="EMBL" id="TWF35694.1"/>
    </source>
</evidence>
<evidence type="ECO:0000256" key="6">
    <source>
        <dbReference type="ARBA" id="ARBA00023136"/>
    </source>
</evidence>
<keyword evidence="3 8" id="KW-1134">Transmembrane beta strand</keyword>
<dbReference type="SUPFAM" id="SSF56935">
    <property type="entry name" value="Porins"/>
    <property type="match status" value="1"/>
</dbReference>
<dbReference type="InterPro" id="IPR000531">
    <property type="entry name" value="Beta-barrel_TonB"/>
</dbReference>
<evidence type="ECO:0000256" key="8">
    <source>
        <dbReference type="PROSITE-ProRule" id="PRU01360"/>
    </source>
</evidence>
<protein>
    <submittedName>
        <fullName evidence="13">TonB-linked SusC/RagA family outer membrane protein</fullName>
    </submittedName>
</protein>
<feature type="domain" description="TonB-dependent receptor-like beta-barrel" evidence="11">
    <location>
        <begin position="429"/>
        <end position="795"/>
    </location>
</feature>
<dbReference type="Pfam" id="PF07715">
    <property type="entry name" value="Plug"/>
    <property type="match status" value="1"/>
</dbReference>
<evidence type="ECO:0000256" key="4">
    <source>
        <dbReference type="ARBA" id="ARBA00022692"/>
    </source>
</evidence>
<evidence type="ECO:0000256" key="10">
    <source>
        <dbReference type="SAM" id="SignalP"/>
    </source>
</evidence>
<feature type="signal peptide" evidence="10">
    <location>
        <begin position="1"/>
        <end position="22"/>
    </location>
</feature>